<evidence type="ECO:0000313" key="9">
    <source>
        <dbReference type="EMBL" id="ACJ28027.1"/>
    </source>
</evidence>
<evidence type="ECO:0000256" key="4">
    <source>
        <dbReference type="ARBA" id="ARBA00022692"/>
    </source>
</evidence>
<evidence type="ECO:0000256" key="6">
    <source>
        <dbReference type="ARBA" id="ARBA00023136"/>
    </source>
</evidence>
<keyword evidence="5 8" id="KW-1133">Transmembrane helix</keyword>
<comment type="subcellular location">
    <subcellularLocation>
        <location evidence="1">Cell membrane</location>
    </subcellularLocation>
</comment>
<keyword evidence="4 8" id="KW-0812">Transmembrane</keyword>
<accession>B8CKI8</accession>
<dbReference type="InterPro" id="IPR019305">
    <property type="entry name" value="Uncharacterised_Smp"/>
</dbReference>
<feature type="region of interest" description="Disordered" evidence="7">
    <location>
        <begin position="212"/>
        <end position="234"/>
    </location>
</feature>
<comment type="similarity">
    <text evidence="2">Belongs to the Smp family.</text>
</comment>
<sequence>MFYLKGLKKSHRISRILQILIAIALFIGLDQLWETSLLQGQQLLKSQTEKMARLLVEQTAYGAAPALQLENDEQLQWLATALVLDPKVMSASIFSEDGVRLSFAQSVTQDDYEVDSEEMVQLLAQYPPYVEAVSQDGQNLGYVEVRLEPKYFFNEIKEAHQINMEQQQMMLIIAGLIGMLLSRALSFKRADFDRRKAKIKFRQLLSKRNAIHRREESDNQADETLSVEETVDKP</sequence>
<organism evidence="9 10">
    <name type="scientific">Shewanella piezotolerans (strain WP3 / JCM 13877)</name>
    <dbReference type="NCBI Taxonomy" id="225849"/>
    <lineage>
        <taxon>Bacteria</taxon>
        <taxon>Pseudomonadati</taxon>
        <taxon>Pseudomonadota</taxon>
        <taxon>Gammaproteobacteria</taxon>
        <taxon>Alteromonadales</taxon>
        <taxon>Shewanellaceae</taxon>
        <taxon>Shewanella</taxon>
    </lineage>
</organism>
<dbReference type="OrthoDB" id="6271999at2"/>
<evidence type="ECO:0000313" key="10">
    <source>
        <dbReference type="Proteomes" id="UP000000753"/>
    </source>
</evidence>
<gene>
    <name evidence="9" type="ordered locus">swp_1233</name>
</gene>
<dbReference type="eggNOG" id="COG3726">
    <property type="taxonomic scope" value="Bacteria"/>
</dbReference>
<dbReference type="RefSeq" id="WP_020911405.1">
    <property type="nucleotide sequence ID" value="NC_011566.1"/>
</dbReference>
<evidence type="ECO:0000256" key="5">
    <source>
        <dbReference type="ARBA" id="ARBA00022989"/>
    </source>
</evidence>
<dbReference type="EMBL" id="CP000472">
    <property type="protein sequence ID" value="ACJ28027.1"/>
    <property type="molecule type" value="Genomic_DNA"/>
</dbReference>
<evidence type="ECO:0000256" key="8">
    <source>
        <dbReference type="SAM" id="Phobius"/>
    </source>
</evidence>
<protein>
    <recommendedName>
        <fullName evidence="11">Virulence factor, hemolysin regulator</fullName>
    </recommendedName>
</protein>
<dbReference type="AlphaFoldDB" id="B8CKI8"/>
<evidence type="ECO:0000256" key="1">
    <source>
        <dbReference type="ARBA" id="ARBA00004236"/>
    </source>
</evidence>
<dbReference type="HOGENOM" id="CLU_088579_0_0_6"/>
<dbReference type="Proteomes" id="UP000000753">
    <property type="component" value="Chromosome"/>
</dbReference>
<proteinExistence type="inferred from homology"/>
<keyword evidence="10" id="KW-1185">Reference proteome</keyword>
<evidence type="ECO:0000256" key="2">
    <source>
        <dbReference type="ARBA" id="ARBA00005362"/>
    </source>
</evidence>
<keyword evidence="3" id="KW-1003">Cell membrane</keyword>
<feature type="transmembrane region" description="Helical" evidence="8">
    <location>
        <begin position="169"/>
        <end position="186"/>
    </location>
</feature>
<dbReference type="GO" id="GO:0005886">
    <property type="term" value="C:plasma membrane"/>
    <property type="evidence" value="ECO:0007669"/>
    <property type="project" value="UniProtKB-SubCell"/>
</dbReference>
<name>B8CKI8_SHEPW</name>
<evidence type="ECO:0008006" key="11">
    <source>
        <dbReference type="Google" id="ProtNLM"/>
    </source>
</evidence>
<reference evidence="9 10" key="1">
    <citation type="journal article" date="2008" name="PLoS ONE">
        <title>Environmental adaptation: genomic analysis of the piezotolerant and psychrotolerant deep-sea iron reducing bacterium Shewanella piezotolerans WP3.</title>
        <authorList>
            <person name="Wang F."/>
            <person name="Wang J."/>
            <person name="Jian H."/>
            <person name="Zhang B."/>
            <person name="Li S."/>
            <person name="Wang F."/>
            <person name="Zeng X."/>
            <person name="Gao L."/>
            <person name="Bartlett D.H."/>
            <person name="Yu J."/>
            <person name="Hu S."/>
            <person name="Xiao X."/>
        </authorList>
    </citation>
    <scope>NUCLEOTIDE SEQUENCE [LARGE SCALE GENOMIC DNA]</scope>
    <source>
        <strain evidence="10">WP3 / JCM 13877</strain>
    </source>
</reference>
<evidence type="ECO:0000256" key="3">
    <source>
        <dbReference type="ARBA" id="ARBA00022475"/>
    </source>
</evidence>
<dbReference type="KEGG" id="swp:swp_1233"/>
<dbReference type="Pfam" id="PF10144">
    <property type="entry name" value="SMP_2"/>
    <property type="match status" value="1"/>
</dbReference>
<keyword evidence="6 8" id="KW-0472">Membrane</keyword>
<evidence type="ECO:0000256" key="7">
    <source>
        <dbReference type="SAM" id="MobiDB-lite"/>
    </source>
</evidence>